<dbReference type="Proteomes" id="UP000527616">
    <property type="component" value="Unassembled WGS sequence"/>
</dbReference>
<reference evidence="1 2" key="1">
    <citation type="submission" date="2020-07" db="EMBL/GenBank/DDBJ databases">
        <title>Sequencing the genomes of 1000 actinobacteria strains.</title>
        <authorList>
            <person name="Klenk H.-P."/>
        </authorList>
    </citation>
    <scope>NUCLEOTIDE SEQUENCE [LARGE SCALE GENOMIC DNA]</scope>
    <source>
        <strain evidence="1 2">DSM 103164</strain>
    </source>
</reference>
<gene>
    <name evidence="1" type="ORF">GGQ54_000129</name>
</gene>
<dbReference type="RefSeq" id="WP_179443625.1">
    <property type="nucleotide sequence ID" value="NZ_JACBZS010000001.1"/>
</dbReference>
<proteinExistence type="predicted"/>
<organism evidence="1 2">
    <name type="scientific">Naumannella cuiyingiana</name>
    <dbReference type="NCBI Taxonomy" id="1347891"/>
    <lineage>
        <taxon>Bacteria</taxon>
        <taxon>Bacillati</taxon>
        <taxon>Actinomycetota</taxon>
        <taxon>Actinomycetes</taxon>
        <taxon>Propionibacteriales</taxon>
        <taxon>Propionibacteriaceae</taxon>
        <taxon>Naumannella</taxon>
    </lineage>
</organism>
<evidence type="ECO:0000313" key="2">
    <source>
        <dbReference type="Proteomes" id="UP000527616"/>
    </source>
</evidence>
<keyword evidence="2" id="KW-1185">Reference proteome</keyword>
<dbReference type="EMBL" id="JACBZS010000001">
    <property type="protein sequence ID" value="NYI69569.1"/>
    <property type="molecule type" value="Genomic_DNA"/>
</dbReference>
<evidence type="ECO:0000313" key="1">
    <source>
        <dbReference type="EMBL" id="NYI69569.1"/>
    </source>
</evidence>
<protein>
    <submittedName>
        <fullName evidence="1">Phage terminase large subunit-like protein</fullName>
    </submittedName>
</protein>
<dbReference type="AlphaFoldDB" id="A0A7Z0D646"/>
<comment type="caution">
    <text evidence="1">The sequence shown here is derived from an EMBL/GenBank/DDBJ whole genome shotgun (WGS) entry which is preliminary data.</text>
</comment>
<accession>A0A7Z0D646</accession>
<sequence>MIRNVVLLGVGAVAGVLVFRWARRKVDAVIAETRPDAVVARVARGAQHVGNQIADFADDVLINTRRRESEIRAELGMAPVVEQIDPEPAESLARRRA</sequence>
<name>A0A7Z0D646_9ACTN</name>